<dbReference type="EMBL" id="UINC01052273">
    <property type="protein sequence ID" value="SVB67412.1"/>
    <property type="molecule type" value="Genomic_DNA"/>
</dbReference>
<keyword evidence="1" id="KW-1133">Transmembrane helix</keyword>
<accession>A0A382FXS2</accession>
<feature type="transmembrane region" description="Helical" evidence="1">
    <location>
        <begin position="60"/>
        <end position="82"/>
    </location>
</feature>
<sequence length="153" mass="17382">MDESRRDAEYRDRGLDYASRHWPRLVVHAIPKRVGRLWGVYAPIQQLRADKLVEGRTFKLSVLGLVQYWFLLPLAGMGALTLRRSGRPLMPLLAWPLVVTVVAALTMGATRYRVPAEVALVLLAAVSLDALASHYRGRWWHRTNEGTARTLLR</sequence>
<evidence type="ECO:0000256" key="1">
    <source>
        <dbReference type="SAM" id="Phobius"/>
    </source>
</evidence>
<proteinExistence type="predicted"/>
<organism evidence="2">
    <name type="scientific">marine metagenome</name>
    <dbReference type="NCBI Taxonomy" id="408172"/>
    <lineage>
        <taxon>unclassified sequences</taxon>
        <taxon>metagenomes</taxon>
        <taxon>ecological metagenomes</taxon>
    </lineage>
</organism>
<feature type="transmembrane region" description="Helical" evidence="1">
    <location>
        <begin position="89"/>
        <end position="108"/>
    </location>
</feature>
<keyword evidence="1" id="KW-0472">Membrane</keyword>
<reference evidence="2" key="1">
    <citation type="submission" date="2018-05" db="EMBL/GenBank/DDBJ databases">
        <authorList>
            <person name="Lanie J.A."/>
            <person name="Ng W.-L."/>
            <person name="Kazmierczak K.M."/>
            <person name="Andrzejewski T.M."/>
            <person name="Davidsen T.M."/>
            <person name="Wayne K.J."/>
            <person name="Tettelin H."/>
            <person name="Glass J.I."/>
            <person name="Rusch D."/>
            <person name="Podicherti R."/>
            <person name="Tsui H.-C.T."/>
            <person name="Winkler M.E."/>
        </authorList>
    </citation>
    <scope>NUCLEOTIDE SEQUENCE</scope>
</reference>
<evidence type="ECO:0000313" key="2">
    <source>
        <dbReference type="EMBL" id="SVB67412.1"/>
    </source>
</evidence>
<name>A0A382FXS2_9ZZZZ</name>
<dbReference type="AlphaFoldDB" id="A0A382FXS2"/>
<protein>
    <submittedName>
        <fullName evidence="2">Uncharacterized protein</fullName>
    </submittedName>
</protein>
<keyword evidence="1" id="KW-0812">Transmembrane</keyword>
<gene>
    <name evidence="2" type="ORF">METZ01_LOCUS220266</name>
</gene>